<feature type="transmembrane region" description="Helical" evidence="2">
    <location>
        <begin position="219"/>
        <end position="239"/>
    </location>
</feature>
<evidence type="ECO:0000256" key="2">
    <source>
        <dbReference type="SAM" id="Phobius"/>
    </source>
</evidence>
<accession>A0A261EWX7</accession>
<evidence type="ECO:0000256" key="1">
    <source>
        <dbReference type="SAM" id="MobiDB-lite"/>
    </source>
</evidence>
<feature type="compositionally biased region" description="Low complexity" evidence="1">
    <location>
        <begin position="49"/>
        <end position="68"/>
    </location>
</feature>
<dbReference type="Pfam" id="PF03372">
    <property type="entry name" value="Exo_endo_phos"/>
    <property type="match status" value="1"/>
</dbReference>
<feature type="compositionally biased region" description="Basic residues" evidence="1">
    <location>
        <begin position="84"/>
        <end position="93"/>
    </location>
</feature>
<name>A0A261EWX7_9BIFI</name>
<keyword evidence="4" id="KW-0255">Endonuclease</keyword>
<organism evidence="4 5">
    <name type="scientific">Pseudoscardovia suis</name>
    <dbReference type="NCBI Taxonomy" id="987063"/>
    <lineage>
        <taxon>Bacteria</taxon>
        <taxon>Bacillati</taxon>
        <taxon>Actinomycetota</taxon>
        <taxon>Actinomycetes</taxon>
        <taxon>Bifidobacteriales</taxon>
        <taxon>Bifidobacteriaceae</taxon>
        <taxon>Pseudoscardovia</taxon>
    </lineage>
</organism>
<gene>
    <name evidence="4" type="ORF">PSSU_0978</name>
</gene>
<proteinExistence type="predicted"/>
<comment type="caution">
    <text evidence="4">The sequence shown here is derived from an EMBL/GenBank/DDBJ whole genome shotgun (WGS) entry which is preliminary data.</text>
</comment>
<dbReference type="RefSeq" id="WP_094691331.1">
    <property type="nucleotide sequence ID" value="NZ_MWWQ01000008.1"/>
</dbReference>
<feature type="transmembrane region" description="Helical" evidence="2">
    <location>
        <begin position="187"/>
        <end position="212"/>
    </location>
</feature>
<dbReference type="InterPro" id="IPR005135">
    <property type="entry name" value="Endo/exonuclease/phosphatase"/>
</dbReference>
<dbReference type="GO" id="GO:0004519">
    <property type="term" value="F:endonuclease activity"/>
    <property type="evidence" value="ECO:0007669"/>
    <property type="project" value="UniProtKB-KW"/>
</dbReference>
<dbReference type="Proteomes" id="UP000216454">
    <property type="component" value="Unassembled WGS sequence"/>
</dbReference>
<feature type="transmembrane region" description="Helical" evidence="2">
    <location>
        <begin position="155"/>
        <end position="175"/>
    </location>
</feature>
<feature type="compositionally biased region" description="Low complexity" evidence="1">
    <location>
        <begin position="124"/>
        <end position="146"/>
    </location>
</feature>
<dbReference type="AlphaFoldDB" id="A0A261EWX7"/>
<evidence type="ECO:0000313" key="4">
    <source>
        <dbReference type="EMBL" id="OZG51355.1"/>
    </source>
</evidence>
<feature type="domain" description="Endonuclease/exonuclease/phosphatase" evidence="3">
    <location>
        <begin position="306"/>
        <end position="521"/>
    </location>
</feature>
<protein>
    <submittedName>
        <fullName evidence="4">Endonuclease</fullName>
    </submittedName>
</protein>
<evidence type="ECO:0000259" key="3">
    <source>
        <dbReference type="Pfam" id="PF03372"/>
    </source>
</evidence>
<dbReference type="EMBL" id="MWWQ01000008">
    <property type="protein sequence ID" value="OZG51355.1"/>
    <property type="molecule type" value="Genomic_DNA"/>
</dbReference>
<feature type="compositionally biased region" description="Basic and acidic residues" evidence="1">
    <location>
        <begin position="1"/>
        <end position="21"/>
    </location>
</feature>
<dbReference type="Gene3D" id="3.60.10.10">
    <property type="entry name" value="Endonuclease/exonuclease/phosphatase"/>
    <property type="match status" value="1"/>
</dbReference>
<dbReference type="SUPFAM" id="SSF56219">
    <property type="entry name" value="DNase I-like"/>
    <property type="match status" value="1"/>
</dbReference>
<dbReference type="OrthoDB" id="2340043at2"/>
<keyword evidence="2" id="KW-1133">Transmembrane helix</keyword>
<reference evidence="4 5" key="1">
    <citation type="journal article" date="2017" name="BMC Genomics">
        <title>Comparative genomic and phylogenomic analyses of the Bifidobacteriaceae family.</title>
        <authorList>
            <person name="Lugli G.A."/>
            <person name="Milani C."/>
            <person name="Turroni F."/>
            <person name="Duranti S."/>
            <person name="Mancabelli L."/>
            <person name="Mangifesta M."/>
            <person name="Ferrario C."/>
            <person name="Modesto M."/>
            <person name="Mattarelli P."/>
            <person name="Jiri K."/>
            <person name="van Sinderen D."/>
            <person name="Ventura M."/>
        </authorList>
    </citation>
    <scope>NUCLEOTIDE SEQUENCE [LARGE SCALE GENOMIC DNA]</scope>
    <source>
        <strain evidence="4 5">DSM 24744</strain>
    </source>
</reference>
<evidence type="ECO:0000313" key="5">
    <source>
        <dbReference type="Proteomes" id="UP000216454"/>
    </source>
</evidence>
<keyword evidence="2" id="KW-0472">Membrane</keyword>
<keyword evidence="2" id="KW-0812">Transmembrane</keyword>
<keyword evidence="4" id="KW-0378">Hydrolase</keyword>
<keyword evidence="5" id="KW-1185">Reference proteome</keyword>
<feature type="compositionally biased region" description="Polar residues" evidence="1">
    <location>
        <begin position="33"/>
        <end position="42"/>
    </location>
</feature>
<feature type="region of interest" description="Disordered" evidence="1">
    <location>
        <begin position="1"/>
        <end position="151"/>
    </location>
</feature>
<sequence length="534" mass="56456">MSERKSNARNRATAEARDVLLKRTAASSDDEATSYQTATNNAIHRARSKSTSSRGTSSRSSSSATSSSVGLAKNSPSRGTQRTTSKRTYRQKTARSDANSRSTESRTQHPTRRRTNSTGRANRTTRTTLASDTRTSSARSSSTLSSKPRQAGGHMSAFGIILWIALAILVLWMATRFLPASVDHLHATFINVIALVPLLWIPLAVLLVVSVAKHYPAQAICSFVALAIDVLFSAGYFIALPDTVNHILGMPEQSQTLSVTERQTALDSCTSITKASTNAAPDTANSTTATDTTQQAGTAASCVTVMTINTRYGNADASAIVHAVKQYSVDVLAVQEASADLQQRLQAEGIADELPHMTAGNPTDEDNGGFNILYSRVTPIAQVSDATDIDAATIPAQTLQVGGVNVTFANVHTASPHRGAQRWAAGLAGIARLGAPSGAGANAPVIAMGDFNSNSALPSFRAALKDGGFVDSSYELHSGAHVSWPASWGVVPAMLELDHVFHTEGITTLNQHTLTVPRTDHKAQIVTLRIDGAA</sequence>
<keyword evidence="4" id="KW-0540">Nuclease</keyword>
<feature type="compositionally biased region" description="Polar residues" evidence="1">
    <location>
        <begin position="74"/>
        <end position="83"/>
    </location>
</feature>
<dbReference type="InterPro" id="IPR036691">
    <property type="entry name" value="Endo/exonu/phosph_ase_sf"/>
</dbReference>